<name>A0A4S8J7S3_MUSBA</name>
<organism evidence="1 2">
    <name type="scientific">Musa balbisiana</name>
    <name type="common">Banana</name>
    <dbReference type="NCBI Taxonomy" id="52838"/>
    <lineage>
        <taxon>Eukaryota</taxon>
        <taxon>Viridiplantae</taxon>
        <taxon>Streptophyta</taxon>
        <taxon>Embryophyta</taxon>
        <taxon>Tracheophyta</taxon>
        <taxon>Spermatophyta</taxon>
        <taxon>Magnoliopsida</taxon>
        <taxon>Liliopsida</taxon>
        <taxon>Zingiberales</taxon>
        <taxon>Musaceae</taxon>
        <taxon>Musa</taxon>
    </lineage>
</organism>
<reference evidence="1 2" key="1">
    <citation type="journal article" date="2019" name="Nat. Plants">
        <title>Genome sequencing of Musa balbisiana reveals subgenome evolution and function divergence in polyploid bananas.</title>
        <authorList>
            <person name="Yao X."/>
        </authorList>
    </citation>
    <scope>NUCLEOTIDE SEQUENCE [LARGE SCALE GENOMIC DNA]</scope>
    <source>
        <strain evidence="2">cv. DH-PKW</strain>
        <tissue evidence="1">Leaves</tissue>
    </source>
</reference>
<dbReference type="Proteomes" id="UP000317650">
    <property type="component" value="Chromosome 3"/>
</dbReference>
<accession>A0A4S8J7S3</accession>
<evidence type="ECO:0000313" key="2">
    <source>
        <dbReference type="Proteomes" id="UP000317650"/>
    </source>
</evidence>
<dbReference type="EMBL" id="PYDT01000006">
    <property type="protein sequence ID" value="THU57601.1"/>
    <property type="molecule type" value="Genomic_DNA"/>
</dbReference>
<dbReference type="AlphaFoldDB" id="A0A4S8J7S3"/>
<evidence type="ECO:0000313" key="1">
    <source>
        <dbReference type="EMBL" id="THU57601.1"/>
    </source>
</evidence>
<keyword evidence="2" id="KW-1185">Reference proteome</keyword>
<proteinExistence type="predicted"/>
<sequence length="204" mass="23418">MSAVYQMSCAEEGEEASRQNKKYGEVDASTSIAVCSLMVGLDMFGSHTSREEIVNASNRNERRPPRLQERIFSNENCNSKIHFWLKMIEVVVMHLNSNVWTPMSSKRIIEAVLEIFPFVLVSWKYRLHMYFPYHSVTKFDQEPKILLTIPQVLCLLAFHVTLPSSLLVLWTSSSARIRAHRKSTVIVNPTDDNSGKTLMFQTYA</sequence>
<protein>
    <submittedName>
        <fullName evidence="1">Uncharacterized protein</fullName>
    </submittedName>
</protein>
<gene>
    <name evidence="1" type="ORF">C4D60_Mb03t05230</name>
</gene>
<comment type="caution">
    <text evidence="1">The sequence shown here is derived from an EMBL/GenBank/DDBJ whole genome shotgun (WGS) entry which is preliminary data.</text>
</comment>